<accession>A0A9J6G9S5</accession>
<dbReference type="OrthoDB" id="6482528at2759"/>
<dbReference type="EMBL" id="JABSTR010000005">
    <property type="protein sequence ID" value="KAH9371599.1"/>
    <property type="molecule type" value="Genomic_DNA"/>
</dbReference>
<dbReference type="AlphaFoldDB" id="A0A9J6G9S5"/>
<dbReference type="GO" id="GO:0010420">
    <property type="term" value="F:polyprenyldihydroxybenzoate methyltransferase activity"/>
    <property type="evidence" value="ECO:0007669"/>
    <property type="project" value="TreeGrafter"/>
</dbReference>
<gene>
    <name evidence="2" type="ORF">HPB48_000837</name>
</gene>
<comment type="caution">
    <text evidence="2">The sequence shown here is derived from an EMBL/GenBank/DDBJ whole genome shotgun (WGS) entry which is preliminary data.</text>
</comment>
<evidence type="ECO:0000259" key="1">
    <source>
        <dbReference type="Pfam" id="PF13649"/>
    </source>
</evidence>
<proteinExistence type="predicted"/>
<evidence type="ECO:0000313" key="3">
    <source>
        <dbReference type="Proteomes" id="UP000821853"/>
    </source>
</evidence>
<protein>
    <recommendedName>
        <fullName evidence="1">Methyltransferase domain-containing protein</fullName>
    </recommendedName>
</protein>
<dbReference type="PANTHER" id="PTHR43464">
    <property type="entry name" value="METHYLTRANSFERASE"/>
    <property type="match status" value="1"/>
</dbReference>
<dbReference type="VEuPathDB" id="VectorBase:HLOH_041332"/>
<reference evidence="2 3" key="1">
    <citation type="journal article" date="2020" name="Cell">
        <title>Large-Scale Comparative Analyses of Tick Genomes Elucidate Their Genetic Diversity and Vector Capacities.</title>
        <authorList>
            <consortium name="Tick Genome and Microbiome Consortium (TIGMIC)"/>
            <person name="Jia N."/>
            <person name="Wang J."/>
            <person name="Shi W."/>
            <person name="Du L."/>
            <person name="Sun Y."/>
            <person name="Zhan W."/>
            <person name="Jiang J.F."/>
            <person name="Wang Q."/>
            <person name="Zhang B."/>
            <person name="Ji P."/>
            <person name="Bell-Sakyi L."/>
            <person name="Cui X.M."/>
            <person name="Yuan T.T."/>
            <person name="Jiang B.G."/>
            <person name="Yang W.F."/>
            <person name="Lam T.T."/>
            <person name="Chang Q.C."/>
            <person name="Ding S.J."/>
            <person name="Wang X.J."/>
            <person name="Zhu J.G."/>
            <person name="Ruan X.D."/>
            <person name="Zhao L."/>
            <person name="Wei J.T."/>
            <person name="Ye R.Z."/>
            <person name="Que T.C."/>
            <person name="Du C.H."/>
            <person name="Zhou Y.H."/>
            <person name="Cheng J.X."/>
            <person name="Dai P.F."/>
            <person name="Guo W.B."/>
            <person name="Han X.H."/>
            <person name="Huang E.J."/>
            <person name="Li L.F."/>
            <person name="Wei W."/>
            <person name="Gao Y.C."/>
            <person name="Liu J.Z."/>
            <person name="Shao H.Z."/>
            <person name="Wang X."/>
            <person name="Wang C.C."/>
            <person name="Yang T.C."/>
            <person name="Huo Q.B."/>
            <person name="Li W."/>
            <person name="Chen H.Y."/>
            <person name="Chen S.E."/>
            <person name="Zhou L.G."/>
            <person name="Ni X.B."/>
            <person name="Tian J.H."/>
            <person name="Sheng Y."/>
            <person name="Liu T."/>
            <person name="Pan Y.S."/>
            <person name="Xia L.Y."/>
            <person name="Li J."/>
            <person name="Zhao F."/>
            <person name="Cao W.C."/>
        </authorList>
    </citation>
    <scope>NUCLEOTIDE SEQUENCE [LARGE SCALE GENOMIC DNA]</scope>
    <source>
        <strain evidence="2">HaeL-2018</strain>
    </source>
</reference>
<sequence length="253" mass="28884">MSLCEEHQREPLPSAPGPFLSEEAADTYANKIALHKKPFLKFLDEFNWKYPASDPNQQFLDIGCGTGDVTRERILPRCPPCRRLVAVDFSAKMLEYAREHFAHPLIEYKQLDIGLSVDDFLADYGTFQRVYSMRVLHWVRDQPRAFSNISRLMVKGGECLLLFLGRCDTFEFIGKMAELEAWKKYSDLFRAVIPKTHAMTDVAQLREYAANLVQTAGLQLIQLDIWERDSSFLNTEDAVGKIPGITTAPFSNL</sequence>
<dbReference type="PANTHER" id="PTHR43464:SF23">
    <property type="entry name" value="JUVENILE HORMONE ACID O-METHYLTRANSFERASE"/>
    <property type="match status" value="1"/>
</dbReference>
<dbReference type="SUPFAM" id="SSF53335">
    <property type="entry name" value="S-adenosyl-L-methionine-dependent methyltransferases"/>
    <property type="match status" value="1"/>
</dbReference>
<dbReference type="InterPro" id="IPR041698">
    <property type="entry name" value="Methyltransf_25"/>
</dbReference>
<dbReference type="CDD" id="cd02440">
    <property type="entry name" value="AdoMet_MTases"/>
    <property type="match status" value="1"/>
</dbReference>
<dbReference type="OMA" id="ANICRLM"/>
<dbReference type="Proteomes" id="UP000821853">
    <property type="component" value="Chromosome 3"/>
</dbReference>
<dbReference type="Gene3D" id="3.40.50.150">
    <property type="entry name" value="Vaccinia Virus protein VP39"/>
    <property type="match status" value="1"/>
</dbReference>
<dbReference type="InterPro" id="IPR029063">
    <property type="entry name" value="SAM-dependent_MTases_sf"/>
</dbReference>
<evidence type="ECO:0000313" key="2">
    <source>
        <dbReference type="EMBL" id="KAH9371599.1"/>
    </source>
</evidence>
<name>A0A9J6G9S5_HAELO</name>
<feature type="domain" description="Methyltransferase" evidence="1">
    <location>
        <begin position="60"/>
        <end position="157"/>
    </location>
</feature>
<dbReference type="Pfam" id="PF13649">
    <property type="entry name" value="Methyltransf_25"/>
    <property type="match status" value="1"/>
</dbReference>
<organism evidence="2 3">
    <name type="scientific">Haemaphysalis longicornis</name>
    <name type="common">Bush tick</name>
    <dbReference type="NCBI Taxonomy" id="44386"/>
    <lineage>
        <taxon>Eukaryota</taxon>
        <taxon>Metazoa</taxon>
        <taxon>Ecdysozoa</taxon>
        <taxon>Arthropoda</taxon>
        <taxon>Chelicerata</taxon>
        <taxon>Arachnida</taxon>
        <taxon>Acari</taxon>
        <taxon>Parasitiformes</taxon>
        <taxon>Ixodida</taxon>
        <taxon>Ixodoidea</taxon>
        <taxon>Ixodidae</taxon>
        <taxon>Haemaphysalinae</taxon>
        <taxon>Haemaphysalis</taxon>
    </lineage>
</organism>
<keyword evidence="3" id="KW-1185">Reference proteome</keyword>